<dbReference type="PANTHER" id="PTHR10609">
    <property type="entry name" value="BIOTINIDASE-RELATED"/>
    <property type="match status" value="1"/>
</dbReference>
<protein>
    <recommendedName>
        <fullName evidence="4">CN hydrolase domain-containing protein</fullName>
    </recommendedName>
</protein>
<sequence>MTSNEKVGYRLSLWLFILMLHIAHSVNVKVAVYEHVVISHPKANESLTREEAFEFMKNNLNIIQERAAEASTQGARIVIFPEYGITGFDHTRSSMRPFLEDIPDGSLVWNPCEDPGRFNDTQVLKFLSCTAKMSSIYIVANMGDIKPCSKVKDPSCPLDGRYQFNTNVVFDDNGRLIARYHKRNMYDETPLFDPAPKNEFVFFDTDFGRFGTVVCFDLLHESPTQNLIEQCGIRNLLVTSAWNVFYPFILPVQMYAGISKRNNITIAVSNARNSKYAMAGSGIFGNGVDASTSMDYENSEGQLLVRELDTFTARNTTVIPEELPLQEFGGIAAKDLAKYVNSSFIGKYFFGMPMSFVPLTGDQGRAYTCYEKACCAVQYDFNVKVEKELFVLSATDFYMHDPGEIHMQFCAVHICASNEPASCGESVDHASSTFSYVKINGFFDPGVVFPFVSTSSVGQYHTMELNKYKFSRSKAIIESDEFDAPMLAMVVFNSVNADSEVSKAEQSLTPKSLTCMYISIVIMCHHVYLIGI</sequence>
<gene>
    <name evidence="5" type="ORF">DPMN_006477</name>
</gene>
<evidence type="ECO:0000256" key="3">
    <source>
        <dbReference type="SAM" id="SignalP"/>
    </source>
</evidence>
<evidence type="ECO:0000256" key="2">
    <source>
        <dbReference type="ARBA" id="ARBA00022801"/>
    </source>
</evidence>
<proteinExistence type="inferred from homology"/>
<feature type="chain" id="PRO_5039567976" description="CN hydrolase domain-containing protein" evidence="3">
    <location>
        <begin position="26"/>
        <end position="532"/>
    </location>
</feature>
<dbReference type="Pfam" id="PF19018">
    <property type="entry name" value="Vanin_C"/>
    <property type="match status" value="1"/>
</dbReference>
<dbReference type="AlphaFoldDB" id="A0A9D4MVA2"/>
<dbReference type="OrthoDB" id="10250282at2759"/>
<dbReference type="Pfam" id="PF00795">
    <property type="entry name" value="CN_hydrolase"/>
    <property type="match status" value="1"/>
</dbReference>
<name>A0A9D4MVA2_DREPO</name>
<dbReference type="InterPro" id="IPR040154">
    <property type="entry name" value="Biotinidase/VNN"/>
</dbReference>
<evidence type="ECO:0000313" key="5">
    <source>
        <dbReference type="EMBL" id="KAH3882536.1"/>
    </source>
</evidence>
<dbReference type="InterPro" id="IPR043957">
    <property type="entry name" value="Vanin_C"/>
</dbReference>
<accession>A0A9D4MVA2</accession>
<dbReference type="SUPFAM" id="SSF56317">
    <property type="entry name" value="Carbon-nitrogen hydrolase"/>
    <property type="match status" value="1"/>
</dbReference>
<dbReference type="PANTHER" id="PTHR10609:SF27">
    <property type="entry name" value="CN HYDROLASE DOMAIN-CONTAINING PROTEIN-RELATED"/>
    <property type="match status" value="1"/>
</dbReference>
<dbReference type="InterPro" id="IPR003010">
    <property type="entry name" value="C-N_Hydrolase"/>
</dbReference>
<organism evidence="5 6">
    <name type="scientific">Dreissena polymorpha</name>
    <name type="common">Zebra mussel</name>
    <name type="synonym">Mytilus polymorpha</name>
    <dbReference type="NCBI Taxonomy" id="45954"/>
    <lineage>
        <taxon>Eukaryota</taxon>
        <taxon>Metazoa</taxon>
        <taxon>Spiralia</taxon>
        <taxon>Lophotrochozoa</taxon>
        <taxon>Mollusca</taxon>
        <taxon>Bivalvia</taxon>
        <taxon>Autobranchia</taxon>
        <taxon>Heteroconchia</taxon>
        <taxon>Euheterodonta</taxon>
        <taxon>Imparidentia</taxon>
        <taxon>Neoheterodontei</taxon>
        <taxon>Myida</taxon>
        <taxon>Dreissenoidea</taxon>
        <taxon>Dreissenidae</taxon>
        <taxon>Dreissena</taxon>
    </lineage>
</organism>
<evidence type="ECO:0000256" key="1">
    <source>
        <dbReference type="ARBA" id="ARBA00008225"/>
    </source>
</evidence>
<dbReference type="Proteomes" id="UP000828390">
    <property type="component" value="Unassembled WGS sequence"/>
</dbReference>
<reference evidence="5" key="1">
    <citation type="journal article" date="2019" name="bioRxiv">
        <title>The Genome of the Zebra Mussel, Dreissena polymorpha: A Resource for Invasive Species Research.</title>
        <authorList>
            <person name="McCartney M.A."/>
            <person name="Auch B."/>
            <person name="Kono T."/>
            <person name="Mallez S."/>
            <person name="Zhang Y."/>
            <person name="Obille A."/>
            <person name="Becker A."/>
            <person name="Abrahante J.E."/>
            <person name="Garbe J."/>
            <person name="Badalamenti J.P."/>
            <person name="Herman A."/>
            <person name="Mangelson H."/>
            <person name="Liachko I."/>
            <person name="Sullivan S."/>
            <person name="Sone E.D."/>
            <person name="Koren S."/>
            <person name="Silverstein K.A.T."/>
            <person name="Beckman K.B."/>
            <person name="Gohl D.M."/>
        </authorList>
    </citation>
    <scope>NUCLEOTIDE SEQUENCE</scope>
    <source>
        <strain evidence="5">Duluth1</strain>
        <tissue evidence="5">Whole animal</tissue>
    </source>
</reference>
<feature type="signal peptide" evidence="3">
    <location>
        <begin position="1"/>
        <end position="25"/>
    </location>
</feature>
<feature type="domain" description="CN hydrolase" evidence="4">
    <location>
        <begin position="33"/>
        <end position="325"/>
    </location>
</feature>
<evidence type="ECO:0000313" key="6">
    <source>
        <dbReference type="Proteomes" id="UP000828390"/>
    </source>
</evidence>
<dbReference type="GO" id="GO:0016787">
    <property type="term" value="F:hydrolase activity"/>
    <property type="evidence" value="ECO:0007669"/>
    <property type="project" value="UniProtKB-KW"/>
</dbReference>
<keyword evidence="3" id="KW-0732">Signal</keyword>
<evidence type="ECO:0000259" key="4">
    <source>
        <dbReference type="PROSITE" id="PS50263"/>
    </source>
</evidence>
<comment type="caution">
    <text evidence="5">The sequence shown here is derived from an EMBL/GenBank/DDBJ whole genome shotgun (WGS) entry which is preliminary data.</text>
</comment>
<dbReference type="PROSITE" id="PS50263">
    <property type="entry name" value="CN_HYDROLASE"/>
    <property type="match status" value="1"/>
</dbReference>
<keyword evidence="6" id="KW-1185">Reference proteome</keyword>
<comment type="similarity">
    <text evidence="1">Belongs to the carbon-nitrogen hydrolase superfamily. BTD/VNN family.</text>
</comment>
<dbReference type="EMBL" id="JAIWYP010000001">
    <property type="protein sequence ID" value="KAH3882536.1"/>
    <property type="molecule type" value="Genomic_DNA"/>
</dbReference>
<dbReference type="InterPro" id="IPR036526">
    <property type="entry name" value="C-N_Hydrolase_sf"/>
</dbReference>
<keyword evidence="2" id="KW-0378">Hydrolase</keyword>
<reference evidence="5" key="2">
    <citation type="submission" date="2020-11" db="EMBL/GenBank/DDBJ databases">
        <authorList>
            <person name="McCartney M.A."/>
            <person name="Auch B."/>
            <person name="Kono T."/>
            <person name="Mallez S."/>
            <person name="Becker A."/>
            <person name="Gohl D.M."/>
            <person name="Silverstein K.A.T."/>
            <person name="Koren S."/>
            <person name="Bechman K.B."/>
            <person name="Herman A."/>
            <person name="Abrahante J.E."/>
            <person name="Garbe J."/>
        </authorList>
    </citation>
    <scope>NUCLEOTIDE SEQUENCE</scope>
    <source>
        <strain evidence="5">Duluth1</strain>
        <tissue evidence="5">Whole animal</tissue>
    </source>
</reference>
<dbReference type="Gene3D" id="3.60.110.10">
    <property type="entry name" value="Carbon-nitrogen hydrolase"/>
    <property type="match status" value="1"/>
</dbReference>